<gene>
    <name evidence="2" type="ORF">GQX73_g9726</name>
</gene>
<evidence type="ECO:0000313" key="3">
    <source>
        <dbReference type="Proteomes" id="UP000481858"/>
    </source>
</evidence>
<dbReference type="Proteomes" id="UP000481858">
    <property type="component" value="Unassembled WGS sequence"/>
</dbReference>
<dbReference type="OrthoDB" id="4655872at2759"/>
<dbReference type="InParanoid" id="A0A7C8MJD3"/>
<sequence length="401" mass="45851">MACTSKLQPAPLRFTLPPGFQRCDIFWKFPYDIRHLIWEEAIFTPGIHFLKFVETLNTPAMPTNASTGANSDGSLVSPPERRVEGTRDSSGRVYSATLKPIFPFACTDNSYYITMKKTLAELGDSCNEAKVLIQKILAQPGNLTLDDGQLVLLNRSSDILCIDYPDMTHARYLGRWAEHLNLNQLANVRRLAVRYHHEWDNHDPVCTYCGRVHSYHGKHPHPRHVYEFASLFKNLEDFYFIDYLAVRKPPRLPRCSHQAQTSDEPRERFASGGGGRTYFEIDPKTCTTHTRVYETLAWLRSNYLSHCTYKSRGPSRPESVRFKVLGCEWDSDQKLAPPKRQTALTRKKRTKKHISNLTIPLPDPSTSTYGYLPQTMNTNPLPVVFGDGGKSKFEFTLEIPH</sequence>
<feature type="region of interest" description="Disordered" evidence="1">
    <location>
        <begin position="63"/>
        <end position="89"/>
    </location>
</feature>
<reference evidence="2 3" key="1">
    <citation type="submission" date="2019-12" db="EMBL/GenBank/DDBJ databases">
        <title>Draft genome sequence of the ascomycete Xylaria multiplex DSM 110363.</title>
        <authorList>
            <person name="Buettner E."/>
            <person name="Kellner H."/>
        </authorList>
    </citation>
    <scope>NUCLEOTIDE SEQUENCE [LARGE SCALE GENOMIC DNA]</scope>
    <source>
        <strain evidence="2 3">DSM 110363</strain>
    </source>
</reference>
<dbReference type="AlphaFoldDB" id="A0A7C8MJD3"/>
<name>A0A7C8MJD3_9PEZI</name>
<organism evidence="2 3">
    <name type="scientific">Xylaria multiplex</name>
    <dbReference type="NCBI Taxonomy" id="323545"/>
    <lineage>
        <taxon>Eukaryota</taxon>
        <taxon>Fungi</taxon>
        <taxon>Dikarya</taxon>
        <taxon>Ascomycota</taxon>
        <taxon>Pezizomycotina</taxon>
        <taxon>Sordariomycetes</taxon>
        <taxon>Xylariomycetidae</taxon>
        <taxon>Xylariales</taxon>
        <taxon>Xylariaceae</taxon>
        <taxon>Xylaria</taxon>
    </lineage>
</organism>
<dbReference type="EMBL" id="WUBL01000178">
    <property type="protein sequence ID" value="KAF2963848.1"/>
    <property type="molecule type" value="Genomic_DNA"/>
</dbReference>
<evidence type="ECO:0000256" key="1">
    <source>
        <dbReference type="SAM" id="MobiDB-lite"/>
    </source>
</evidence>
<accession>A0A7C8MJD3</accession>
<protein>
    <submittedName>
        <fullName evidence="2">Uncharacterized protein</fullName>
    </submittedName>
</protein>
<evidence type="ECO:0000313" key="2">
    <source>
        <dbReference type="EMBL" id="KAF2963848.1"/>
    </source>
</evidence>
<keyword evidence="3" id="KW-1185">Reference proteome</keyword>
<feature type="compositionally biased region" description="Polar residues" evidence="1">
    <location>
        <begin position="63"/>
        <end position="74"/>
    </location>
</feature>
<proteinExistence type="predicted"/>
<feature type="region of interest" description="Disordered" evidence="1">
    <location>
        <begin position="254"/>
        <end position="274"/>
    </location>
</feature>
<feature type="compositionally biased region" description="Basic and acidic residues" evidence="1">
    <location>
        <begin position="79"/>
        <end position="89"/>
    </location>
</feature>
<comment type="caution">
    <text evidence="2">The sequence shown here is derived from an EMBL/GenBank/DDBJ whole genome shotgun (WGS) entry which is preliminary data.</text>
</comment>